<dbReference type="SUPFAM" id="SSF53383">
    <property type="entry name" value="PLP-dependent transferases"/>
    <property type="match status" value="1"/>
</dbReference>
<dbReference type="InterPro" id="IPR015421">
    <property type="entry name" value="PyrdxlP-dep_Trfase_major"/>
</dbReference>
<dbReference type="Pfam" id="PF03711">
    <property type="entry name" value="OKR_DC_1_C"/>
    <property type="match status" value="1"/>
</dbReference>
<dbReference type="NCBIfam" id="NF011928">
    <property type="entry name" value="PRK15399.1"/>
    <property type="match status" value="1"/>
</dbReference>
<dbReference type="InterPro" id="IPR036633">
    <property type="entry name" value="Prn/Lys/Arg_de-COase_C_sf"/>
</dbReference>
<dbReference type="InterPro" id="IPR005308">
    <property type="entry name" value="OKR_de-COase_N"/>
</dbReference>
<dbReference type="EC" id="4.1.1.18" evidence="7"/>
<dbReference type="RefSeq" id="WP_058460236.1">
    <property type="nucleotide sequence ID" value="NZ_CAAAIY010000005.1"/>
</dbReference>
<keyword evidence="3 5" id="KW-0663">Pyridoxal phosphate</keyword>
<dbReference type="OrthoDB" id="9761189at2"/>
<dbReference type="PROSITE" id="PS00703">
    <property type="entry name" value="OKR_DC_1"/>
    <property type="match status" value="1"/>
</dbReference>
<dbReference type="GO" id="GO:0008923">
    <property type="term" value="F:lysine decarboxylase activity"/>
    <property type="evidence" value="ECO:0007669"/>
    <property type="project" value="UniProtKB-EC"/>
</dbReference>
<dbReference type="InterPro" id="IPR000310">
    <property type="entry name" value="Orn/Lys/Arg_deCO2ase_major_dom"/>
</dbReference>
<feature type="modified residue" description="N6-(pyridoxal phosphate)lysine" evidence="5">
    <location>
        <position position="369"/>
    </location>
</feature>
<dbReference type="AlphaFoldDB" id="A0A0W0RJ11"/>
<evidence type="ECO:0000256" key="3">
    <source>
        <dbReference type="ARBA" id="ARBA00022898"/>
    </source>
</evidence>
<feature type="domain" description="Orn/Lys/Arg decarboxylases family 1 pyridoxal-P attachment site" evidence="6">
    <location>
        <begin position="364"/>
        <end position="378"/>
    </location>
</feature>
<comment type="similarity">
    <text evidence="1">Belongs to the Orn/Lys/Arg decarboxylase class-I family.</text>
</comment>
<evidence type="ECO:0000256" key="1">
    <source>
        <dbReference type="ARBA" id="ARBA00010671"/>
    </source>
</evidence>
<dbReference type="PATRIC" id="fig|447.4.peg.2800"/>
<dbReference type="EMBL" id="LNXU01000032">
    <property type="protein sequence ID" value="KTC71058.1"/>
    <property type="molecule type" value="Genomic_DNA"/>
</dbReference>
<dbReference type="GO" id="GO:0006527">
    <property type="term" value="P:L-arginine catabolic process"/>
    <property type="evidence" value="ECO:0007669"/>
    <property type="project" value="TreeGrafter"/>
</dbReference>
<dbReference type="STRING" id="447.Lboz_2635"/>
<evidence type="ECO:0000256" key="4">
    <source>
        <dbReference type="ARBA" id="ARBA00023239"/>
    </source>
</evidence>
<gene>
    <name evidence="7" type="primary">cadA_1</name>
    <name evidence="7" type="ORF">Lboz_2635</name>
</gene>
<dbReference type="InterPro" id="IPR015424">
    <property type="entry name" value="PyrdxlP-dep_Trfase"/>
</dbReference>
<dbReference type="PANTHER" id="PTHR45229:SF3">
    <property type="entry name" value="BIODEGRADATIVE ARGININE DECARBOXYLASE"/>
    <property type="match status" value="1"/>
</dbReference>
<comment type="caution">
    <text evidence="7">The sequence shown here is derived from an EMBL/GenBank/DDBJ whole genome shotgun (WGS) entry which is preliminary data.</text>
</comment>
<dbReference type="Pfam" id="PF01276">
    <property type="entry name" value="OKR_DC_1"/>
    <property type="match status" value="1"/>
</dbReference>
<dbReference type="PIRSF" id="PIRSF009393">
    <property type="entry name" value="Orn_decarb"/>
    <property type="match status" value="1"/>
</dbReference>
<dbReference type="GO" id="GO:0008792">
    <property type="term" value="F:arginine decarboxylase activity"/>
    <property type="evidence" value="ECO:0007669"/>
    <property type="project" value="TreeGrafter"/>
</dbReference>
<dbReference type="Gene3D" id="3.40.50.2300">
    <property type="match status" value="1"/>
</dbReference>
<evidence type="ECO:0000259" key="6">
    <source>
        <dbReference type="PROSITE" id="PS00703"/>
    </source>
</evidence>
<dbReference type="Gene3D" id="3.90.1150.10">
    <property type="entry name" value="Aspartate Aminotransferase, domain 1"/>
    <property type="match status" value="1"/>
</dbReference>
<keyword evidence="2" id="KW-0210">Decarboxylase</keyword>
<accession>A0A0W0RJ11</accession>
<dbReference type="GO" id="GO:0005829">
    <property type="term" value="C:cytosol"/>
    <property type="evidence" value="ECO:0007669"/>
    <property type="project" value="TreeGrafter"/>
</dbReference>
<dbReference type="InterPro" id="IPR015422">
    <property type="entry name" value="PyrdxlP-dep_Trfase_small"/>
</dbReference>
<protein>
    <submittedName>
        <fullName evidence="7">Lysine decarboxylase, inducible</fullName>
        <ecNumber evidence="7">4.1.1.18</ecNumber>
    </submittedName>
</protein>
<organism evidence="7 8">
    <name type="scientific">Legionella bozemanae</name>
    <name type="common">Fluoribacter bozemanae</name>
    <dbReference type="NCBI Taxonomy" id="447"/>
    <lineage>
        <taxon>Bacteria</taxon>
        <taxon>Pseudomonadati</taxon>
        <taxon>Pseudomonadota</taxon>
        <taxon>Gammaproteobacteria</taxon>
        <taxon>Legionellales</taxon>
        <taxon>Legionellaceae</taxon>
        <taxon>Legionella</taxon>
    </lineage>
</organism>
<dbReference type="Gene3D" id="3.90.100.10">
    <property type="entry name" value="Orn/Lys/Arg decarboxylase, C-terminal domain"/>
    <property type="match status" value="1"/>
</dbReference>
<keyword evidence="8" id="KW-1185">Reference proteome</keyword>
<dbReference type="GO" id="GO:0030170">
    <property type="term" value="F:pyridoxal phosphate binding"/>
    <property type="evidence" value="ECO:0007669"/>
    <property type="project" value="TreeGrafter"/>
</dbReference>
<reference evidence="7 8" key="1">
    <citation type="submission" date="2015-11" db="EMBL/GenBank/DDBJ databases">
        <title>Genomic analysis of 38 Legionella species identifies large and diverse effector repertoires.</title>
        <authorList>
            <person name="Burstein D."/>
            <person name="Amaro F."/>
            <person name="Zusman T."/>
            <person name="Lifshitz Z."/>
            <person name="Cohen O."/>
            <person name="Gilbert J.A."/>
            <person name="Pupko T."/>
            <person name="Shuman H.A."/>
            <person name="Segal G."/>
        </authorList>
    </citation>
    <scope>NUCLEOTIDE SEQUENCE [LARGE SCALE GENOMIC DNA]</scope>
    <source>
        <strain evidence="7 8">WIGA</strain>
    </source>
</reference>
<sequence>MNHILIVYAQRIEEYKKHFIRMLEDFLTQKSYEFTTCTSLKEAYDVSSLNPRIVTILYDWDDFGFDDLHHFSNHNKLLPVFAMTNKHASIDINLNDFDLNLDFLQYDANLAHDDFKRIVLAIEKYQRAILPPFTKALMHYVRELNYAFCTPGHLGGTAFQKNPTSAAFYDFFGKNIFCADLSVSIEELGSLLEHSGPQREAEEFIANVFKSDRSLIVTNGTSTSNKIVGMYSATSGDTVLVDRNCHKSIAQFLMMVDVIPIYLKPTRNTHGILGGIPKSEYTEKAIKNKISEHPQATAWPTYAVITNSTYDGILYKVENLQNELKVKHLHFDSAWVPYTNFHPIYAEKFGLSLTPLKDQVIFETQSTHKLLAAFSQSSMIHIKGNFDENILNINYMMHMSTSPFYPLVSSCEVSAAMMASNHGYDLINEAIELALDFRTEIKRLKKQSCDWYFDVWQPASEKKLSCFPLKPNEKWHGFHNVDDDHLFLDPVKVTILLPGIQNDKLEEWGIPATIVEKFLASHGIIVEKTGPYSMLFLFSSGITRAKSMALLAALNKFKQFYDDNAPIKVILPQLYQEHPEFYEKMSIQTLAKTIHGLMQKHNLPQVMYHAFDALPNSAMTPHQAYQKLIRQETQLVPLAQLKGEISAAVILPYPPGIPLIMPGEQITDNCELILDFLLMLDDIGAELPGFATEIHGVISGEDGKSYVQIIKKT</sequence>
<proteinExistence type="inferred from homology"/>
<dbReference type="InterPro" id="IPR008286">
    <property type="entry name" value="Prn/Lys/Arg_de-COase_C"/>
</dbReference>
<dbReference type="FunFam" id="3.40.640.10:FF:000008">
    <property type="entry name" value="Lysine decarboxylase, inducible"/>
    <property type="match status" value="1"/>
</dbReference>
<evidence type="ECO:0000313" key="8">
    <source>
        <dbReference type="Proteomes" id="UP000054695"/>
    </source>
</evidence>
<evidence type="ECO:0000256" key="5">
    <source>
        <dbReference type="PIRSR" id="PIRSR009393-1"/>
    </source>
</evidence>
<keyword evidence="4 7" id="KW-0456">Lyase</keyword>
<dbReference type="Proteomes" id="UP000054695">
    <property type="component" value="Unassembled WGS sequence"/>
</dbReference>
<name>A0A0W0RJ11_LEGBO</name>
<dbReference type="Pfam" id="PF03709">
    <property type="entry name" value="OKR_DC_1_N"/>
    <property type="match status" value="1"/>
</dbReference>
<dbReference type="InterPro" id="IPR011193">
    <property type="entry name" value="Orn/lys/arg_de-COase"/>
</dbReference>
<evidence type="ECO:0000256" key="2">
    <source>
        <dbReference type="ARBA" id="ARBA00022793"/>
    </source>
</evidence>
<evidence type="ECO:0000313" key="7">
    <source>
        <dbReference type="EMBL" id="KTC71058.1"/>
    </source>
</evidence>
<dbReference type="PANTHER" id="PTHR45229">
    <property type="entry name" value="CONSTITUTIVE ORNITHINE DECARBOXYLASE"/>
    <property type="match status" value="1"/>
</dbReference>
<dbReference type="Gene3D" id="3.40.640.10">
    <property type="entry name" value="Type I PLP-dependent aspartate aminotransferase-like (Major domain)"/>
    <property type="match status" value="1"/>
</dbReference>
<dbReference type="SUPFAM" id="SSF55904">
    <property type="entry name" value="Ornithine decarboxylase C-terminal domain"/>
    <property type="match status" value="1"/>
</dbReference>